<dbReference type="SUPFAM" id="SSF50998">
    <property type="entry name" value="Quinoprotein alcohol dehydrogenase-like"/>
    <property type="match status" value="1"/>
</dbReference>
<dbReference type="EMBL" id="JAKKDU010000002">
    <property type="protein sequence ID" value="MCF7567058.1"/>
    <property type="molecule type" value="Genomic_DNA"/>
</dbReference>
<dbReference type="PANTHER" id="PTHR35340">
    <property type="entry name" value="PQQ ENZYME REPEAT PROTEIN-RELATED"/>
    <property type="match status" value="1"/>
</dbReference>
<dbReference type="InterPro" id="IPR015943">
    <property type="entry name" value="WD40/YVTN_repeat-like_dom_sf"/>
</dbReference>
<comment type="caution">
    <text evidence="1">The sequence shown here is derived from an EMBL/GenBank/DDBJ whole genome shotgun (WGS) entry which is preliminary data.</text>
</comment>
<sequence length="473" mass="55050">MQRKHKPSMSILNKCTKEFILVTIFIAQFFIACGPPKCKEDIIVKHDGHLQKDNQLRYDISISTVSKGDVIIKYWKTNEKGKSFFSKKSIDTTEHLITLSLLNENENYSYKVLFNNDKCFSETKPYSFSTNEINVPITPLTWEKFTKSSYNGYILLQRRSWNGNVHLLDPDGKIVWYQRFEGEPKVSHWTNENKILVILGNDAHKNSSGSEIMEYDLSGNRTLYFGGHNFPYEAHHEVRLTPQGYIATLAYESRVYDLSTIGGNASQSITGDCIVILDREGNLKWKWSVFDHLDPRLDPNILEHMDDWGHANAFSYDIDGNILISFRDWNQIWKIDNKSGEIIWKFGQNGDFNIDKNYYFSAQHDIHINPFKEYMIFDNGKEKRKTRLLSFKLNEINKTAYPRLCLEMPDEFYADRMGSSYVINKNNLLVCIPRSRKILVMDKKGKVLCQAHVGIPDPYRAEYIPIEKLINNK</sequence>
<dbReference type="InterPro" id="IPR053143">
    <property type="entry name" value="Arylsulfate_ST"/>
</dbReference>
<evidence type="ECO:0000313" key="1">
    <source>
        <dbReference type="EMBL" id="MCF7567058.1"/>
    </source>
</evidence>
<dbReference type="PROSITE" id="PS51257">
    <property type="entry name" value="PROKAR_LIPOPROTEIN"/>
    <property type="match status" value="1"/>
</dbReference>
<dbReference type="GO" id="GO:0004062">
    <property type="term" value="F:aryl sulfotransferase activity"/>
    <property type="evidence" value="ECO:0007669"/>
    <property type="project" value="InterPro"/>
</dbReference>
<gene>
    <name evidence="1" type="ORF">L3X37_01595</name>
</gene>
<proteinExistence type="predicted"/>
<dbReference type="AlphaFoldDB" id="A0AAE3EKP3"/>
<dbReference type="PANTHER" id="PTHR35340:SF5">
    <property type="entry name" value="ASST-DOMAIN-CONTAINING PROTEIN"/>
    <property type="match status" value="1"/>
</dbReference>
<dbReference type="InterPro" id="IPR011047">
    <property type="entry name" value="Quinoprotein_ADH-like_sf"/>
</dbReference>
<organism evidence="1 2">
    <name type="scientific">Wocania arenilitoris</name>
    <dbReference type="NCBI Taxonomy" id="2044858"/>
    <lineage>
        <taxon>Bacteria</taxon>
        <taxon>Pseudomonadati</taxon>
        <taxon>Bacteroidota</taxon>
        <taxon>Flavobacteriia</taxon>
        <taxon>Flavobacteriales</taxon>
        <taxon>Flavobacteriaceae</taxon>
        <taxon>Wocania</taxon>
    </lineage>
</organism>
<reference evidence="1" key="1">
    <citation type="submission" date="2022-01" db="EMBL/GenBank/DDBJ databases">
        <title>Draft genome sequence of Sabulilitoribacter arenilitoris KCTC 52401.</title>
        <authorList>
            <person name="Oh J.-S."/>
        </authorList>
    </citation>
    <scope>NUCLEOTIDE SEQUENCE</scope>
    <source>
        <strain evidence="1">HMF6543</strain>
    </source>
</reference>
<evidence type="ECO:0000313" key="2">
    <source>
        <dbReference type="Proteomes" id="UP001199795"/>
    </source>
</evidence>
<name>A0AAE3EKP3_9FLAO</name>
<dbReference type="RefSeq" id="WP_237238422.1">
    <property type="nucleotide sequence ID" value="NZ_JAKKDU010000002.1"/>
</dbReference>
<dbReference type="Pfam" id="PF05935">
    <property type="entry name" value="Arylsulfotrans"/>
    <property type="match status" value="1"/>
</dbReference>
<dbReference type="InterPro" id="IPR010262">
    <property type="entry name" value="Arylsulfotransferase_bact"/>
</dbReference>
<dbReference type="Gene3D" id="2.130.10.10">
    <property type="entry name" value="YVTN repeat-like/Quinoprotein amine dehydrogenase"/>
    <property type="match status" value="1"/>
</dbReference>
<protein>
    <submittedName>
        <fullName evidence="1">Aryl-sulfate sulfotransferase</fullName>
    </submittedName>
</protein>
<keyword evidence="2" id="KW-1185">Reference proteome</keyword>
<dbReference type="Proteomes" id="UP001199795">
    <property type="component" value="Unassembled WGS sequence"/>
</dbReference>
<accession>A0AAE3EKP3</accession>